<evidence type="ECO:0000256" key="10">
    <source>
        <dbReference type="RuleBase" id="RU003915"/>
    </source>
</evidence>
<keyword evidence="13" id="KW-1185">Reference proteome</keyword>
<evidence type="ECO:0000256" key="8">
    <source>
        <dbReference type="ARBA" id="ARBA00037071"/>
    </source>
</evidence>
<evidence type="ECO:0000256" key="9">
    <source>
        <dbReference type="PROSITE-ProRule" id="PRU00277"/>
    </source>
</evidence>
<name>A0A3E0WN99_9GAMM</name>
<evidence type="ECO:0000256" key="2">
    <source>
        <dbReference type="ARBA" id="ARBA00004496"/>
    </source>
</evidence>
<evidence type="ECO:0000256" key="1">
    <source>
        <dbReference type="ARBA" id="ARBA00000971"/>
    </source>
</evidence>
<protein>
    <recommendedName>
        <fullName evidence="10">Peptidyl-prolyl cis-trans isomerase</fullName>
        <ecNumber evidence="10">5.2.1.8</ecNumber>
    </recommendedName>
</protein>
<dbReference type="RefSeq" id="WP_116303053.1">
    <property type="nucleotide sequence ID" value="NZ_NFZV01000016.1"/>
</dbReference>
<dbReference type="GO" id="GO:0042026">
    <property type="term" value="P:protein refolding"/>
    <property type="evidence" value="ECO:0007669"/>
    <property type="project" value="UniProtKB-ARBA"/>
</dbReference>
<organism evidence="12 13">
    <name type="scientific">Alkalilimnicola ehrlichii</name>
    <dbReference type="NCBI Taxonomy" id="351052"/>
    <lineage>
        <taxon>Bacteria</taxon>
        <taxon>Pseudomonadati</taxon>
        <taxon>Pseudomonadota</taxon>
        <taxon>Gammaproteobacteria</taxon>
        <taxon>Chromatiales</taxon>
        <taxon>Ectothiorhodospiraceae</taxon>
        <taxon>Alkalilimnicola</taxon>
    </lineage>
</organism>
<evidence type="ECO:0000259" key="11">
    <source>
        <dbReference type="PROSITE" id="PS50059"/>
    </source>
</evidence>
<keyword evidence="7 9" id="KW-0413">Isomerase</keyword>
<dbReference type="GO" id="GO:0003755">
    <property type="term" value="F:peptidyl-prolyl cis-trans isomerase activity"/>
    <property type="evidence" value="ECO:0007669"/>
    <property type="project" value="UniProtKB-UniRule"/>
</dbReference>
<dbReference type="Gene3D" id="3.10.50.40">
    <property type="match status" value="1"/>
</dbReference>
<dbReference type="EMBL" id="NFZW01000016">
    <property type="protein sequence ID" value="RFA34450.1"/>
    <property type="molecule type" value="Genomic_DNA"/>
</dbReference>
<proteinExistence type="inferred from homology"/>
<dbReference type="EC" id="5.2.1.8" evidence="10"/>
<gene>
    <name evidence="12" type="ORF">CAL65_15250</name>
</gene>
<dbReference type="SUPFAM" id="SSF54534">
    <property type="entry name" value="FKBP-like"/>
    <property type="match status" value="1"/>
</dbReference>
<dbReference type="OrthoDB" id="9808891at2"/>
<evidence type="ECO:0000313" key="13">
    <source>
        <dbReference type="Proteomes" id="UP000256763"/>
    </source>
</evidence>
<keyword evidence="5 9" id="KW-0697">Rotamase</keyword>
<sequence length="160" mass="17428">MEIAKDCVVQFHYSLKNSNGVELETSHGGSPMAYLHGHNNVIPGLEEAMAGRNAGDTFSVTVPPEKGYGEFREGMLQRVPVKHLQGAKRWRPGMVAQVSTDKGPRAVRVVKVGRFMAEVDFNHPLAGQELTFDVEVVAVRAARSDEIAHGHAHGEGGHQH</sequence>
<evidence type="ECO:0000256" key="5">
    <source>
        <dbReference type="ARBA" id="ARBA00023110"/>
    </source>
</evidence>
<dbReference type="PANTHER" id="PTHR47861">
    <property type="entry name" value="FKBP-TYPE PEPTIDYL-PROLYL CIS-TRANS ISOMERASE SLYD"/>
    <property type="match status" value="1"/>
</dbReference>
<keyword evidence="6" id="KW-0143">Chaperone</keyword>
<comment type="catalytic activity">
    <reaction evidence="1 9 10">
        <text>[protein]-peptidylproline (omega=180) = [protein]-peptidylproline (omega=0)</text>
        <dbReference type="Rhea" id="RHEA:16237"/>
        <dbReference type="Rhea" id="RHEA-COMP:10747"/>
        <dbReference type="Rhea" id="RHEA-COMP:10748"/>
        <dbReference type="ChEBI" id="CHEBI:83833"/>
        <dbReference type="ChEBI" id="CHEBI:83834"/>
        <dbReference type="EC" id="5.2.1.8"/>
    </reaction>
</comment>
<reference evidence="13" key="1">
    <citation type="submission" date="2017-05" db="EMBL/GenBank/DDBJ databases">
        <authorList>
            <person name="Sharma S."/>
            <person name="Sidhu C."/>
            <person name="Pinnaka A.K."/>
        </authorList>
    </citation>
    <scope>NUCLEOTIDE SEQUENCE [LARGE SCALE GENOMIC DNA]</scope>
    <source>
        <strain evidence="13">AK93</strain>
    </source>
</reference>
<dbReference type="InterPro" id="IPR001179">
    <property type="entry name" value="PPIase_FKBP_dom"/>
</dbReference>
<dbReference type="PANTHER" id="PTHR47861:SF3">
    <property type="entry name" value="FKBP-TYPE PEPTIDYL-PROLYL CIS-TRANS ISOMERASE SLYD"/>
    <property type="match status" value="1"/>
</dbReference>
<dbReference type="AlphaFoldDB" id="A0A3E0WN99"/>
<dbReference type="Proteomes" id="UP000256763">
    <property type="component" value="Unassembled WGS sequence"/>
</dbReference>
<feature type="domain" description="PPIase FKBP-type" evidence="11">
    <location>
        <begin position="6"/>
        <end position="80"/>
    </location>
</feature>
<evidence type="ECO:0000256" key="7">
    <source>
        <dbReference type="ARBA" id="ARBA00023235"/>
    </source>
</evidence>
<dbReference type="GO" id="GO:0005737">
    <property type="term" value="C:cytoplasm"/>
    <property type="evidence" value="ECO:0007669"/>
    <property type="project" value="UniProtKB-SubCell"/>
</dbReference>
<keyword evidence="4" id="KW-0963">Cytoplasm</keyword>
<evidence type="ECO:0000256" key="3">
    <source>
        <dbReference type="ARBA" id="ARBA00006577"/>
    </source>
</evidence>
<evidence type="ECO:0000256" key="4">
    <source>
        <dbReference type="ARBA" id="ARBA00022490"/>
    </source>
</evidence>
<evidence type="ECO:0000256" key="6">
    <source>
        <dbReference type="ARBA" id="ARBA00023186"/>
    </source>
</evidence>
<comment type="caution">
    <text evidence="12">The sequence shown here is derived from an EMBL/GenBank/DDBJ whole genome shotgun (WGS) entry which is preliminary data.</text>
</comment>
<evidence type="ECO:0000313" key="12">
    <source>
        <dbReference type="EMBL" id="RFA34450.1"/>
    </source>
</evidence>
<comment type="subcellular location">
    <subcellularLocation>
        <location evidence="2">Cytoplasm</location>
    </subcellularLocation>
</comment>
<comment type="function">
    <text evidence="8">Also involved in hydrogenase metallocenter assembly, probably by participating in the nickel insertion step. This function in hydrogenase biosynthesis requires chaperone activity and the presence of the metal-binding domain, but not PPIase activity.</text>
</comment>
<dbReference type="PROSITE" id="PS50059">
    <property type="entry name" value="FKBP_PPIASE"/>
    <property type="match status" value="1"/>
</dbReference>
<dbReference type="InterPro" id="IPR046357">
    <property type="entry name" value="PPIase_dom_sf"/>
</dbReference>
<accession>A0A3E0WN99</accession>
<comment type="similarity">
    <text evidence="3 10">Belongs to the FKBP-type PPIase family.</text>
</comment>
<dbReference type="Pfam" id="PF00254">
    <property type="entry name" value="FKBP_C"/>
    <property type="match status" value="1"/>
</dbReference>